<protein>
    <submittedName>
        <fullName evidence="1">Uncharacterized protein</fullName>
    </submittedName>
</protein>
<reference evidence="1 2" key="1">
    <citation type="submission" date="2023-07" db="EMBL/GenBank/DDBJ databases">
        <title>Novel species in genus Planococcus.</title>
        <authorList>
            <person name="Ning S."/>
        </authorList>
    </citation>
    <scope>NUCLEOTIDE SEQUENCE [LARGE SCALE GENOMIC DNA]</scope>
    <source>
        <strain evidence="1 2">N017</strain>
    </source>
</reference>
<proteinExistence type="predicted"/>
<sequence length="469" mass="54258">MASLKTEKRQVEDIAEEIFYYALEQDDGGQAKLILTVREFPNGDEMIYVEAETEGYHKPIEVGLEFDGEANIAYTEDSSIPELYPYRKPRKLADPLSSTLRYIENDDNSALVGTAVYFKDISHTYDNGEKSSVVEFQREDDSISYSEDGWKLNIQFKPGEAQYSTWLMVSEEQLIESVDQFQQVHKIGADEFRWITPDVLLSHRVDSTFPKTDNAFVRSLVRQSGRMSAVKLSTEQSRVWENINRHHFASLESARSDDGLWHSDYTSTWLQHAYGFGPEYIDSRHNDNIFRSQLTRAELLGYQSYAEERSVYADFLIDMANAGYTIPRGSGYYLIDYYDMKRKTHASLNHVLSLMNYQYDAYRHLKDDKYLESAEAQFAAFLDTGTDWINDENTIIYQMRPDGAMTGTDYNLVTYYDLLYTKKLRQELELPSSDTLELLIKVKEQNLYEKGISIEGTIENVEHFVGLIE</sequence>
<name>A0ABT8NAK7_9BACL</name>
<accession>A0ABT8NAK7</accession>
<dbReference type="RefSeq" id="WP_301855015.1">
    <property type="nucleotide sequence ID" value="NZ_JAUJWU010000001.1"/>
</dbReference>
<dbReference type="EMBL" id="JAUJWU010000001">
    <property type="protein sequence ID" value="MDN7244580.1"/>
    <property type="molecule type" value="Genomic_DNA"/>
</dbReference>
<dbReference type="Proteomes" id="UP001172142">
    <property type="component" value="Unassembled WGS sequence"/>
</dbReference>
<comment type="caution">
    <text evidence="1">The sequence shown here is derived from an EMBL/GenBank/DDBJ whole genome shotgun (WGS) entry which is preliminary data.</text>
</comment>
<organism evidence="1 2">
    <name type="scientific">Planococcus shenhongbingii</name>
    <dbReference type="NCBI Taxonomy" id="3058398"/>
    <lineage>
        <taxon>Bacteria</taxon>
        <taxon>Bacillati</taxon>
        <taxon>Bacillota</taxon>
        <taxon>Bacilli</taxon>
        <taxon>Bacillales</taxon>
        <taxon>Caryophanaceae</taxon>
        <taxon>Planococcus</taxon>
    </lineage>
</organism>
<evidence type="ECO:0000313" key="1">
    <source>
        <dbReference type="EMBL" id="MDN7244580.1"/>
    </source>
</evidence>
<keyword evidence="2" id="KW-1185">Reference proteome</keyword>
<gene>
    <name evidence="1" type="ORF">QWY13_03660</name>
</gene>
<evidence type="ECO:0000313" key="2">
    <source>
        <dbReference type="Proteomes" id="UP001172142"/>
    </source>
</evidence>